<dbReference type="Gene3D" id="1.20.140.10">
    <property type="entry name" value="Butyryl-CoA Dehydrogenase, subunit A, domain 3"/>
    <property type="match status" value="1"/>
</dbReference>
<dbReference type="SUPFAM" id="SSF47203">
    <property type="entry name" value="Acyl-CoA dehydrogenase C-terminal domain-like"/>
    <property type="match status" value="1"/>
</dbReference>
<dbReference type="InterPro" id="IPR006089">
    <property type="entry name" value="Acyl-CoA_DH_CS"/>
</dbReference>
<evidence type="ECO:0000256" key="3">
    <source>
        <dbReference type="ARBA" id="ARBA00009347"/>
    </source>
</evidence>
<dbReference type="PROSITE" id="PS00072">
    <property type="entry name" value="ACYL_COA_DH_1"/>
    <property type="match status" value="1"/>
</dbReference>
<dbReference type="GO" id="GO:0003995">
    <property type="term" value="F:acyl-CoA dehydrogenase activity"/>
    <property type="evidence" value="ECO:0007669"/>
    <property type="project" value="InterPro"/>
</dbReference>
<dbReference type="Gene3D" id="1.10.540.10">
    <property type="entry name" value="Acyl-CoA dehydrogenase/oxidase, N-terminal domain"/>
    <property type="match status" value="1"/>
</dbReference>
<keyword evidence="7 9" id="KW-0560">Oxidoreductase</keyword>
<comment type="pathway">
    <text evidence="2">Amino-acid degradation; L-valine degradation.</text>
</comment>
<dbReference type="SUPFAM" id="SSF56645">
    <property type="entry name" value="Acyl-CoA dehydrogenase NM domain-like"/>
    <property type="match status" value="1"/>
</dbReference>
<comment type="similarity">
    <text evidence="3 9">Belongs to the acyl-CoA dehydrogenase family.</text>
</comment>
<dbReference type="InterPro" id="IPR009075">
    <property type="entry name" value="AcylCo_DH/oxidase_C"/>
</dbReference>
<keyword evidence="5 9" id="KW-0285">Flavoprotein</keyword>
<evidence type="ECO:0000259" key="11">
    <source>
        <dbReference type="Pfam" id="PF02770"/>
    </source>
</evidence>
<evidence type="ECO:0000313" key="14">
    <source>
        <dbReference type="Proteomes" id="UP000191905"/>
    </source>
</evidence>
<protein>
    <submittedName>
        <fullName evidence="13">Acyl-CoA dehydrogenase</fullName>
    </submittedName>
</protein>
<dbReference type="PANTHER" id="PTHR43831:SF1">
    <property type="entry name" value="ISOBUTYRYL-COA DEHYDROGENASE, MITOCHONDRIAL"/>
    <property type="match status" value="1"/>
</dbReference>
<dbReference type="Pfam" id="PF00441">
    <property type="entry name" value="Acyl-CoA_dh_1"/>
    <property type="match status" value="1"/>
</dbReference>
<dbReference type="InterPro" id="IPR006091">
    <property type="entry name" value="Acyl-CoA_Oxase/DH_mid-dom"/>
</dbReference>
<dbReference type="Pfam" id="PF02771">
    <property type="entry name" value="Acyl-CoA_dh_N"/>
    <property type="match status" value="1"/>
</dbReference>
<sequence length="388" mass="41737">MDSVVQAAGGQFELNEDQRAIQAMAGAFAAERVAPNALDWDRNRHFPSDVIRETGPLGLGGIYVREDVGGSALGRLDAVLIFEALAKACPAFSSFISIHNMAASMVDRFGNEEQRQRFLPKLTSMEWLASYCLTEPGSGSDAAALKTKAVRSGGDYVLNGAKQFISGAGDSDVYVVMARTGADGPKGISTFVVPKDAPGLGFGALEHKMGWHLQSTRQVIFEDCMVPAENLLSTEGAGFSIAMAGLDGGRLNIAACSLGGAHSALEKALAYTSERKAFGKTIDQFQALQFRLADMETELQAARIFLYAAASKLDVKAPDASKWSAMAKRFVTDTGFEVANQALQLFGGYGYLHDYGIEKLVRDLRVHQILEGTNEIMRVIVARHLIGK</sequence>
<feature type="domain" description="Acyl-CoA dehydrogenase/oxidase C-terminal" evidence="10">
    <location>
        <begin position="236"/>
        <end position="385"/>
    </location>
</feature>
<dbReference type="Gene3D" id="2.40.110.10">
    <property type="entry name" value="Butyryl-CoA Dehydrogenase, subunit A, domain 2"/>
    <property type="match status" value="1"/>
</dbReference>
<feature type="domain" description="Acyl-CoA oxidase/dehydrogenase middle" evidence="11">
    <location>
        <begin position="131"/>
        <end position="224"/>
    </location>
</feature>
<dbReference type="InterPro" id="IPR036250">
    <property type="entry name" value="AcylCo_DH-like_C"/>
</dbReference>
<dbReference type="RefSeq" id="WP_080917766.1">
    <property type="nucleotide sequence ID" value="NZ_MDET01000001.1"/>
</dbReference>
<evidence type="ECO:0000256" key="4">
    <source>
        <dbReference type="ARBA" id="ARBA00022456"/>
    </source>
</evidence>
<gene>
    <name evidence="13" type="ORF">BFN67_01280</name>
</gene>
<dbReference type="CDD" id="cd01162">
    <property type="entry name" value="IBD"/>
    <property type="match status" value="1"/>
</dbReference>
<dbReference type="InterPro" id="IPR009100">
    <property type="entry name" value="AcylCoA_DH/oxidase_NM_dom_sf"/>
</dbReference>
<evidence type="ECO:0000313" key="13">
    <source>
        <dbReference type="EMBL" id="OQM77501.1"/>
    </source>
</evidence>
<dbReference type="Proteomes" id="UP000191905">
    <property type="component" value="Unassembled WGS sequence"/>
</dbReference>
<comment type="cofactor">
    <cofactor evidence="1 9">
        <name>FAD</name>
        <dbReference type="ChEBI" id="CHEBI:57692"/>
    </cofactor>
</comment>
<dbReference type="AlphaFoldDB" id="A0A1V8RWE1"/>
<reference evidence="13 14" key="1">
    <citation type="journal article" date="2016" name="Int. J. Syst. Evol. Microbiol.">
        <title>Pseudaminobacter manganicus sp. nov., isolated from sludge of a manganese mine.</title>
        <authorList>
            <person name="Li J."/>
            <person name="Huang J."/>
            <person name="Liao S."/>
            <person name="Wang G."/>
        </authorList>
    </citation>
    <scope>NUCLEOTIDE SEQUENCE [LARGE SCALE GENOMIC DNA]</scope>
    <source>
        <strain evidence="13 14">JH-7</strain>
    </source>
</reference>
<keyword evidence="14" id="KW-1185">Reference proteome</keyword>
<evidence type="ECO:0000256" key="1">
    <source>
        <dbReference type="ARBA" id="ARBA00001974"/>
    </source>
</evidence>
<evidence type="ECO:0000259" key="12">
    <source>
        <dbReference type="Pfam" id="PF02771"/>
    </source>
</evidence>
<evidence type="ECO:0000256" key="2">
    <source>
        <dbReference type="ARBA" id="ARBA00005109"/>
    </source>
</evidence>
<feature type="active site" description="Proton acceptor" evidence="8">
    <location>
        <position position="371"/>
    </location>
</feature>
<comment type="caution">
    <text evidence="13">The sequence shown here is derived from an EMBL/GenBank/DDBJ whole genome shotgun (WGS) entry which is preliminary data.</text>
</comment>
<keyword evidence="4" id="KW-0101">Branched-chain amino acid catabolism</keyword>
<dbReference type="GO" id="GO:0006629">
    <property type="term" value="P:lipid metabolic process"/>
    <property type="evidence" value="ECO:0007669"/>
    <property type="project" value="InterPro"/>
</dbReference>
<dbReference type="GO" id="GO:0009083">
    <property type="term" value="P:branched-chain amino acid catabolic process"/>
    <property type="evidence" value="ECO:0007669"/>
    <property type="project" value="UniProtKB-KW"/>
</dbReference>
<dbReference type="EMBL" id="MDET01000001">
    <property type="protein sequence ID" value="OQM77501.1"/>
    <property type="molecule type" value="Genomic_DNA"/>
</dbReference>
<dbReference type="OrthoDB" id="9775090at2"/>
<evidence type="ECO:0000256" key="7">
    <source>
        <dbReference type="ARBA" id="ARBA00023002"/>
    </source>
</evidence>
<evidence type="ECO:0000256" key="9">
    <source>
        <dbReference type="RuleBase" id="RU362125"/>
    </source>
</evidence>
<keyword evidence="6 9" id="KW-0274">FAD</keyword>
<accession>A0A1V8RWE1</accession>
<dbReference type="PANTHER" id="PTHR43831">
    <property type="entry name" value="ISOBUTYRYL-COA DEHYDROGENASE"/>
    <property type="match status" value="1"/>
</dbReference>
<dbReference type="FunFam" id="1.10.540.10:FF:000026">
    <property type="entry name" value="Acyl-CoA dehydrogenase medium chain"/>
    <property type="match status" value="1"/>
</dbReference>
<evidence type="ECO:0000256" key="8">
    <source>
        <dbReference type="PIRSR" id="PIRSR634178-1"/>
    </source>
</evidence>
<evidence type="ECO:0000259" key="10">
    <source>
        <dbReference type="Pfam" id="PF00441"/>
    </source>
</evidence>
<dbReference type="GO" id="GO:0050660">
    <property type="term" value="F:flavin adenine dinucleotide binding"/>
    <property type="evidence" value="ECO:0007669"/>
    <property type="project" value="InterPro"/>
</dbReference>
<dbReference type="PIRSF" id="PIRSF016578">
    <property type="entry name" value="HsaA"/>
    <property type="match status" value="1"/>
</dbReference>
<dbReference type="FunFam" id="1.20.140.10:FF:000001">
    <property type="entry name" value="Acyl-CoA dehydrogenase"/>
    <property type="match status" value="1"/>
</dbReference>
<organism evidence="13 14">
    <name type="scientific">Manganibacter manganicus</name>
    <dbReference type="NCBI Taxonomy" id="1873176"/>
    <lineage>
        <taxon>Bacteria</taxon>
        <taxon>Pseudomonadati</taxon>
        <taxon>Pseudomonadota</taxon>
        <taxon>Alphaproteobacteria</taxon>
        <taxon>Hyphomicrobiales</taxon>
        <taxon>Phyllobacteriaceae</taxon>
        <taxon>Manganibacter</taxon>
    </lineage>
</organism>
<dbReference type="InterPro" id="IPR013786">
    <property type="entry name" value="AcylCoA_DH/ox_N"/>
</dbReference>
<dbReference type="Pfam" id="PF02770">
    <property type="entry name" value="Acyl-CoA_dh_M"/>
    <property type="match status" value="1"/>
</dbReference>
<evidence type="ECO:0000256" key="5">
    <source>
        <dbReference type="ARBA" id="ARBA00022630"/>
    </source>
</evidence>
<dbReference type="InterPro" id="IPR046373">
    <property type="entry name" value="Acyl-CoA_Oxase/DH_mid-dom_sf"/>
</dbReference>
<dbReference type="PROSITE" id="PS00073">
    <property type="entry name" value="ACYL_COA_DH_2"/>
    <property type="match status" value="1"/>
</dbReference>
<dbReference type="InterPro" id="IPR052547">
    <property type="entry name" value="Mito_Isobutyryl-CoADH"/>
</dbReference>
<dbReference type="InterPro" id="IPR034178">
    <property type="entry name" value="IBD"/>
</dbReference>
<dbReference type="InterPro" id="IPR037069">
    <property type="entry name" value="AcylCoA_DH/ox_N_sf"/>
</dbReference>
<evidence type="ECO:0000256" key="6">
    <source>
        <dbReference type="ARBA" id="ARBA00022827"/>
    </source>
</evidence>
<name>A0A1V8RWE1_9HYPH</name>
<feature type="domain" description="Acyl-CoA dehydrogenase/oxidase N-terminal" evidence="12">
    <location>
        <begin position="15"/>
        <end position="126"/>
    </location>
</feature>
<dbReference type="STRING" id="1873176.BFN67_01280"/>
<dbReference type="FunFam" id="2.40.110.10:FF:000001">
    <property type="entry name" value="Acyl-CoA dehydrogenase, mitochondrial"/>
    <property type="match status" value="1"/>
</dbReference>
<proteinExistence type="inferred from homology"/>